<evidence type="ECO:0000256" key="1">
    <source>
        <dbReference type="ARBA" id="ARBA00002668"/>
    </source>
</evidence>
<dbReference type="Gene3D" id="3.30.710.10">
    <property type="entry name" value="Potassium Channel Kv1.1, Chain A"/>
    <property type="match status" value="1"/>
</dbReference>
<dbReference type="Proteomes" id="UP000504621">
    <property type="component" value="Unplaced"/>
</dbReference>
<dbReference type="GeneID" id="110428312"/>
<sequence>MDLTAVAEPCNLGDKSTSDVILRLRNDEGRPEWFSSHSSILIKKSRFFADQLSNPDSGPCIEIQCPDSTYDHHVNLLRLLYLPTDSLLDSLDSVKSAIGILQLAVVFHCEDITNCCIQYLEAIPWEDKEEEQILKAVSKLGPIAMPILARIQPVDVSATKNVFVSAVRFATSIGGSCPPFGDELKTSAQEQVEFMLGGDEDTPLVTADDEVKAVVKTGLSQICSSFERELSSLLVIFDVTADTVENRILQSLSDVEWMCNILPKMDLMKDFICSWAEMSAKVLGVVEDKKLDNVMWGLKVKLIEVTGKVLDAVGYGNVILPAPYRVQLLKTWLPYIRKIKPLLDANGNKETDFPYKMDEDLCQSIEGAIVSLVLALPSNDQADILSDWMKTEQVRYPDLSEAFEVWCYRTKSAKRRLMEGLDRVGNPTISL</sequence>
<dbReference type="InterPro" id="IPR011333">
    <property type="entry name" value="SKP1/BTB/POZ_sf"/>
</dbReference>
<dbReference type="PANTHER" id="PTHR31060">
    <property type="entry name" value="OSJNBA0011J08.25 PROTEIN-RELATED"/>
    <property type="match status" value="1"/>
</dbReference>
<dbReference type="InterPro" id="IPR038920">
    <property type="entry name" value="At3g05675-like"/>
</dbReference>
<name>A0A6J1BJQ2_9ROSI</name>
<organism evidence="5 6">
    <name type="scientific">Herrania umbratica</name>
    <dbReference type="NCBI Taxonomy" id="108875"/>
    <lineage>
        <taxon>Eukaryota</taxon>
        <taxon>Viridiplantae</taxon>
        <taxon>Streptophyta</taxon>
        <taxon>Embryophyta</taxon>
        <taxon>Tracheophyta</taxon>
        <taxon>Spermatophyta</taxon>
        <taxon>Magnoliopsida</taxon>
        <taxon>eudicotyledons</taxon>
        <taxon>Gunneridae</taxon>
        <taxon>Pentapetalae</taxon>
        <taxon>rosids</taxon>
        <taxon>malvids</taxon>
        <taxon>Malvales</taxon>
        <taxon>Malvaceae</taxon>
        <taxon>Byttnerioideae</taxon>
        <taxon>Herrania</taxon>
    </lineage>
</organism>
<dbReference type="Pfam" id="PF25553">
    <property type="entry name" value="BTB-POZ_ANK-like"/>
    <property type="match status" value="1"/>
</dbReference>
<dbReference type="UniPathway" id="UPA00143"/>
<accession>A0A6J1BJQ2</accession>
<evidence type="ECO:0000256" key="3">
    <source>
        <dbReference type="ARBA" id="ARBA00022786"/>
    </source>
</evidence>
<evidence type="ECO:0000313" key="6">
    <source>
        <dbReference type="RefSeq" id="XP_021299797.1"/>
    </source>
</evidence>
<dbReference type="PANTHER" id="PTHR31060:SF7">
    <property type="entry name" value="OS06G0129200 PROTEIN"/>
    <property type="match status" value="1"/>
</dbReference>
<dbReference type="SUPFAM" id="SSF54695">
    <property type="entry name" value="POZ domain"/>
    <property type="match status" value="1"/>
</dbReference>
<feature type="domain" description="BTB" evidence="4">
    <location>
        <begin position="18"/>
        <end position="124"/>
    </location>
</feature>
<dbReference type="InterPro" id="IPR000210">
    <property type="entry name" value="BTB/POZ_dom"/>
</dbReference>
<dbReference type="AlphaFoldDB" id="A0A6J1BJQ2"/>
<protein>
    <submittedName>
        <fullName evidence="6">BTB/POZ domain-containing protein At3g05675-like</fullName>
    </submittedName>
</protein>
<dbReference type="Pfam" id="PF00651">
    <property type="entry name" value="BTB"/>
    <property type="match status" value="1"/>
</dbReference>
<dbReference type="InterPro" id="IPR058039">
    <property type="entry name" value="At3g05675-like_ankyrin"/>
</dbReference>
<keyword evidence="3" id="KW-0833">Ubl conjugation pathway</keyword>
<proteinExistence type="predicted"/>
<gene>
    <name evidence="6" type="primary">LOC110428312</name>
</gene>
<evidence type="ECO:0000313" key="5">
    <source>
        <dbReference type="Proteomes" id="UP000504621"/>
    </source>
</evidence>
<comment type="function">
    <text evidence="1">May act as a substrate-specific adapter of an E3 ubiquitin-protein ligase complex (CUL3-RBX1-BTB) which mediates the ubiquitination and subsequent proteasomal degradation of target proteins.</text>
</comment>
<dbReference type="SMART" id="SM00225">
    <property type="entry name" value="BTB"/>
    <property type="match status" value="1"/>
</dbReference>
<dbReference type="RefSeq" id="XP_021299797.1">
    <property type="nucleotide sequence ID" value="XM_021444122.1"/>
</dbReference>
<dbReference type="OrthoDB" id="1878759at2759"/>
<keyword evidence="5" id="KW-1185">Reference proteome</keyword>
<comment type="pathway">
    <text evidence="2">Protein modification; protein ubiquitination.</text>
</comment>
<dbReference type="GO" id="GO:0016567">
    <property type="term" value="P:protein ubiquitination"/>
    <property type="evidence" value="ECO:0007669"/>
    <property type="project" value="UniProtKB-UniPathway"/>
</dbReference>
<evidence type="ECO:0000259" key="4">
    <source>
        <dbReference type="SMART" id="SM00225"/>
    </source>
</evidence>
<evidence type="ECO:0000256" key="2">
    <source>
        <dbReference type="ARBA" id="ARBA00004906"/>
    </source>
</evidence>
<reference evidence="6" key="1">
    <citation type="submission" date="2025-08" db="UniProtKB">
        <authorList>
            <consortium name="RefSeq"/>
        </authorList>
    </citation>
    <scope>IDENTIFICATION</scope>
    <source>
        <tissue evidence="6">Leaf</tissue>
    </source>
</reference>